<organism evidence="1 2">
    <name type="scientific">Sparassis crispa</name>
    <dbReference type="NCBI Taxonomy" id="139825"/>
    <lineage>
        <taxon>Eukaryota</taxon>
        <taxon>Fungi</taxon>
        <taxon>Dikarya</taxon>
        <taxon>Basidiomycota</taxon>
        <taxon>Agaricomycotina</taxon>
        <taxon>Agaricomycetes</taxon>
        <taxon>Polyporales</taxon>
        <taxon>Sparassidaceae</taxon>
        <taxon>Sparassis</taxon>
    </lineage>
</organism>
<keyword evidence="2" id="KW-1185">Reference proteome</keyword>
<dbReference type="Proteomes" id="UP000287166">
    <property type="component" value="Unassembled WGS sequence"/>
</dbReference>
<dbReference type="EMBL" id="BFAD01000004">
    <property type="protein sequence ID" value="GBE82208.1"/>
    <property type="molecule type" value="Genomic_DNA"/>
</dbReference>
<dbReference type="InterPro" id="IPR043502">
    <property type="entry name" value="DNA/RNA_pol_sf"/>
</dbReference>
<accession>A0A401GJ66</accession>
<reference evidence="1 2" key="1">
    <citation type="journal article" date="2018" name="Sci. Rep.">
        <title>Genome sequence of the cauliflower mushroom Sparassis crispa (Hanabiratake) and its association with beneficial usage.</title>
        <authorList>
            <person name="Kiyama R."/>
            <person name="Furutani Y."/>
            <person name="Kawaguchi K."/>
            <person name="Nakanishi T."/>
        </authorList>
    </citation>
    <scope>NUCLEOTIDE SEQUENCE [LARGE SCALE GENOMIC DNA]</scope>
</reference>
<proteinExistence type="predicted"/>
<dbReference type="PANTHER" id="PTHR24559">
    <property type="entry name" value="TRANSPOSON TY3-I GAG-POL POLYPROTEIN"/>
    <property type="match status" value="1"/>
</dbReference>
<dbReference type="OrthoDB" id="3232518at2759"/>
<protein>
    <submittedName>
        <fullName evidence="1">Uncharacterized protein</fullName>
    </submittedName>
</protein>
<dbReference type="InParanoid" id="A0A401GJ66"/>
<dbReference type="GeneID" id="38779125"/>
<dbReference type="InterPro" id="IPR053134">
    <property type="entry name" value="RNA-dir_DNA_polymerase"/>
</dbReference>
<name>A0A401GJ66_9APHY</name>
<gene>
    <name evidence="1" type="ORF">SCP_0405910</name>
</gene>
<dbReference type="RefSeq" id="XP_027613121.1">
    <property type="nucleotide sequence ID" value="XM_027757320.1"/>
</dbReference>
<dbReference type="AlphaFoldDB" id="A0A401GJ66"/>
<evidence type="ECO:0000313" key="2">
    <source>
        <dbReference type="Proteomes" id="UP000287166"/>
    </source>
</evidence>
<dbReference type="SUPFAM" id="SSF56672">
    <property type="entry name" value="DNA/RNA polymerases"/>
    <property type="match status" value="1"/>
</dbReference>
<dbReference type="Gene3D" id="3.30.70.270">
    <property type="match status" value="1"/>
</dbReference>
<dbReference type="InterPro" id="IPR043128">
    <property type="entry name" value="Rev_trsase/Diguanyl_cyclase"/>
</dbReference>
<evidence type="ECO:0000313" key="1">
    <source>
        <dbReference type="EMBL" id="GBE82208.1"/>
    </source>
</evidence>
<comment type="caution">
    <text evidence="1">The sequence shown here is derived from an EMBL/GenBank/DDBJ whole genome shotgun (WGS) entry which is preliminary data.</text>
</comment>
<sequence>MQTPTPPPAVATAPLFRELEERTANHRVHCDEHTVNTVASAVHAIRKCTEELAYQDTLKAENRKVKEEFRDLFPDDIPHLDELPTNVYHQFLLKDPNMFIQHRQYDCPKKYRKAWKQLLDGHLRTGHMRPSDSPYALPAFLIPKSDPTALPRWVNDYHALNANMVPDMHPLPLISDILADCTKGKI</sequence>
<dbReference type="Gene3D" id="3.10.10.10">
    <property type="entry name" value="HIV Type 1 Reverse Transcriptase, subunit A, domain 1"/>
    <property type="match status" value="1"/>
</dbReference>
<dbReference type="PANTHER" id="PTHR24559:SF444">
    <property type="entry name" value="REVERSE TRANSCRIPTASE DOMAIN-CONTAINING PROTEIN"/>
    <property type="match status" value="1"/>
</dbReference>